<proteinExistence type="predicted"/>
<organism evidence="1">
    <name type="scientific">marine metagenome</name>
    <dbReference type="NCBI Taxonomy" id="408172"/>
    <lineage>
        <taxon>unclassified sequences</taxon>
        <taxon>metagenomes</taxon>
        <taxon>ecological metagenomes</taxon>
    </lineage>
</organism>
<dbReference type="EMBL" id="UINC01123499">
    <property type="protein sequence ID" value="SVD00007.1"/>
    <property type="molecule type" value="Genomic_DNA"/>
</dbReference>
<name>A0A382RSF8_9ZZZZ</name>
<feature type="non-terminal residue" evidence="1">
    <location>
        <position position="53"/>
    </location>
</feature>
<protein>
    <submittedName>
        <fullName evidence="1">Uncharacterized protein</fullName>
    </submittedName>
</protein>
<gene>
    <name evidence="1" type="ORF">METZ01_LOCUS352861</name>
</gene>
<accession>A0A382RSF8</accession>
<reference evidence="1" key="1">
    <citation type="submission" date="2018-05" db="EMBL/GenBank/DDBJ databases">
        <authorList>
            <person name="Lanie J.A."/>
            <person name="Ng W.-L."/>
            <person name="Kazmierczak K.M."/>
            <person name="Andrzejewski T.M."/>
            <person name="Davidsen T.M."/>
            <person name="Wayne K.J."/>
            <person name="Tettelin H."/>
            <person name="Glass J.I."/>
            <person name="Rusch D."/>
            <person name="Podicherti R."/>
            <person name="Tsui H.-C.T."/>
            <person name="Winkler M.E."/>
        </authorList>
    </citation>
    <scope>NUCLEOTIDE SEQUENCE</scope>
</reference>
<sequence length="53" mass="6333">MKQKELLEKLEGEPKCSGDQIRLIKKFFSYMTGKNIRKLGGKMKFYYLKIILF</sequence>
<dbReference type="AlphaFoldDB" id="A0A382RSF8"/>
<evidence type="ECO:0000313" key="1">
    <source>
        <dbReference type="EMBL" id="SVD00007.1"/>
    </source>
</evidence>